<dbReference type="InterPro" id="IPR046425">
    <property type="entry name" value="ClpX_bact"/>
</dbReference>
<dbReference type="FunFam" id="1.10.8.60:FF:000002">
    <property type="entry name" value="ATP-dependent Clp protease ATP-binding subunit ClpX"/>
    <property type="match status" value="1"/>
</dbReference>
<evidence type="ECO:0000256" key="1">
    <source>
        <dbReference type="ARBA" id="ARBA00022723"/>
    </source>
</evidence>
<feature type="binding site" evidence="6 7">
    <location>
        <position position="63"/>
    </location>
    <ligand>
        <name>Zn(2+)</name>
        <dbReference type="ChEBI" id="CHEBI:29105"/>
    </ligand>
</feature>
<dbReference type="Pfam" id="PF06689">
    <property type="entry name" value="zf-C4_ClpX"/>
    <property type="match status" value="1"/>
</dbReference>
<dbReference type="GO" id="GO:0046983">
    <property type="term" value="F:protein dimerization activity"/>
    <property type="evidence" value="ECO:0007669"/>
    <property type="project" value="UniProtKB-UniRule"/>
</dbReference>
<keyword evidence="1 6" id="KW-0479">Metal-binding</keyword>
<protein>
    <recommendedName>
        <fullName evidence="6">ATP-dependent Clp protease ATP-binding subunit ClpX</fullName>
    </recommendedName>
</protein>
<dbReference type="GO" id="GO:0051603">
    <property type="term" value="P:proteolysis involved in protein catabolic process"/>
    <property type="evidence" value="ECO:0007669"/>
    <property type="project" value="TreeGrafter"/>
</dbReference>
<dbReference type="NCBIfam" id="NF003745">
    <property type="entry name" value="PRK05342.1"/>
    <property type="match status" value="1"/>
</dbReference>
<dbReference type="Gene3D" id="3.40.50.300">
    <property type="entry name" value="P-loop containing nucleotide triphosphate hydrolases"/>
    <property type="match status" value="1"/>
</dbReference>
<keyword evidence="5 6" id="KW-0143">Chaperone</keyword>
<comment type="subunit">
    <text evidence="6">Component of the ClpX-ClpP complex. Forms a hexameric ring that, in the presence of ATP, binds to fourteen ClpP subunits assembled into a disk-like structure with a central cavity, resembling the structure of eukaryotic proteasomes.</text>
</comment>
<evidence type="ECO:0000256" key="4">
    <source>
        <dbReference type="ARBA" id="ARBA00022840"/>
    </source>
</evidence>
<dbReference type="InterPro" id="IPR050052">
    <property type="entry name" value="ATP-dep_Clp_protease_ClpX"/>
</dbReference>
<dbReference type="HAMAP" id="MF_00175">
    <property type="entry name" value="ClpX"/>
    <property type="match status" value="1"/>
</dbReference>
<dbReference type="CDD" id="cd19497">
    <property type="entry name" value="RecA-like_ClpX"/>
    <property type="match status" value="1"/>
</dbReference>
<comment type="similarity">
    <text evidence="6 7">Belongs to the ClpX chaperone family.</text>
</comment>
<keyword evidence="3 6" id="KW-0862">Zinc</keyword>
<keyword evidence="10" id="KW-1185">Reference proteome</keyword>
<dbReference type="KEGG" id="cut:CUTER_08335"/>
<dbReference type="SMART" id="SM00382">
    <property type="entry name" value="AAA"/>
    <property type="match status" value="1"/>
</dbReference>
<dbReference type="GO" id="GO:0140662">
    <property type="term" value="F:ATP-dependent protein folding chaperone"/>
    <property type="evidence" value="ECO:0007669"/>
    <property type="project" value="InterPro"/>
</dbReference>
<dbReference type="EMBL" id="CP011546">
    <property type="protein sequence ID" value="AKK11652.1"/>
    <property type="molecule type" value="Genomic_DNA"/>
</dbReference>
<dbReference type="AlphaFoldDB" id="A0A0G3HKM6"/>
<dbReference type="SUPFAM" id="SSF57716">
    <property type="entry name" value="Glucocorticoid receptor-like (DNA-binding domain)"/>
    <property type="match status" value="1"/>
</dbReference>
<name>A0A0G3HKM6_9CORY</name>
<feature type="binding site" evidence="6 7">
    <location>
        <position position="66"/>
    </location>
    <ligand>
        <name>Zn(2+)</name>
        <dbReference type="ChEBI" id="CHEBI:29105"/>
    </ligand>
</feature>
<dbReference type="GO" id="GO:0051301">
    <property type="term" value="P:cell division"/>
    <property type="evidence" value="ECO:0007669"/>
    <property type="project" value="TreeGrafter"/>
</dbReference>
<evidence type="ECO:0000313" key="10">
    <source>
        <dbReference type="Proteomes" id="UP000035548"/>
    </source>
</evidence>
<dbReference type="GO" id="GO:0051082">
    <property type="term" value="F:unfolded protein binding"/>
    <property type="evidence" value="ECO:0007669"/>
    <property type="project" value="UniProtKB-UniRule"/>
</dbReference>
<evidence type="ECO:0000259" key="8">
    <source>
        <dbReference type="PROSITE" id="PS51902"/>
    </source>
</evidence>
<reference evidence="10" key="2">
    <citation type="submission" date="2015-05" db="EMBL/GenBank/DDBJ databases">
        <title>Complete genome sequence of Corynebacterium uterequi DSM 45634, isolated from the uterus of a maiden mare.</title>
        <authorList>
            <person name="Ruckert C."/>
            <person name="Albersmeier A."/>
            <person name="Winkler A."/>
            <person name="Tauch A."/>
        </authorList>
    </citation>
    <scope>NUCLEOTIDE SEQUENCE [LARGE SCALE GENOMIC DNA]</scope>
    <source>
        <strain evidence="10">DSM 45634</strain>
    </source>
</reference>
<organism evidence="9 10">
    <name type="scientific">Corynebacterium uterequi</name>
    <dbReference type="NCBI Taxonomy" id="1072256"/>
    <lineage>
        <taxon>Bacteria</taxon>
        <taxon>Bacillati</taxon>
        <taxon>Actinomycetota</taxon>
        <taxon>Actinomycetes</taxon>
        <taxon>Mycobacteriales</taxon>
        <taxon>Corynebacteriaceae</taxon>
        <taxon>Corynebacterium</taxon>
    </lineage>
</organism>
<dbReference type="GO" id="GO:0005524">
    <property type="term" value="F:ATP binding"/>
    <property type="evidence" value="ECO:0007669"/>
    <property type="project" value="UniProtKB-UniRule"/>
</dbReference>
<dbReference type="InterPro" id="IPR059188">
    <property type="entry name" value="Znf_CLPX-like"/>
</dbReference>
<evidence type="ECO:0000256" key="7">
    <source>
        <dbReference type="PROSITE-ProRule" id="PRU01250"/>
    </source>
</evidence>
<proteinExistence type="inferred from homology"/>
<dbReference type="InterPro" id="IPR038366">
    <property type="entry name" value="Znf_CppX_C4_sf"/>
</dbReference>
<dbReference type="Pfam" id="PF07724">
    <property type="entry name" value="AAA_2"/>
    <property type="match status" value="1"/>
</dbReference>
<evidence type="ECO:0000256" key="2">
    <source>
        <dbReference type="ARBA" id="ARBA00022741"/>
    </source>
</evidence>
<dbReference type="InterPro" id="IPR010603">
    <property type="entry name" value="Znf_CppX_C4"/>
</dbReference>
<dbReference type="GO" id="GO:0016887">
    <property type="term" value="F:ATP hydrolysis activity"/>
    <property type="evidence" value="ECO:0007669"/>
    <property type="project" value="InterPro"/>
</dbReference>
<evidence type="ECO:0000256" key="6">
    <source>
        <dbReference type="HAMAP-Rule" id="MF_00175"/>
    </source>
</evidence>
<dbReference type="SMART" id="SM00994">
    <property type="entry name" value="zf-C4_ClpX"/>
    <property type="match status" value="1"/>
</dbReference>
<dbReference type="GO" id="GO:0009376">
    <property type="term" value="C:HslUV protease complex"/>
    <property type="evidence" value="ECO:0007669"/>
    <property type="project" value="TreeGrafter"/>
</dbReference>
<evidence type="ECO:0000256" key="3">
    <source>
        <dbReference type="ARBA" id="ARBA00022833"/>
    </source>
</evidence>
<dbReference type="PANTHER" id="PTHR48102:SF7">
    <property type="entry name" value="ATP-DEPENDENT CLP PROTEASE ATP-BINDING SUBUNIT CLPX-LIKE, MITOCHONDRIAL"/>
    <property type="match status" value="1"/>
</dbReference>
<keyword evidence="2 6" id="KW-0547">Nucleotide-binding</keyword>
<dbReference type="STRING" id="1072256.CUTER_08335"/>
<dbReference type="GO" id="GO:0008270">
    <property type="term" value="F:zinc ion binding"/>
    <property type="evidence" value="ECO:0007669"/>
    <property type="project" value="UniProtKB-UniRule"/>
</dbReference>
<comment type="function">
    <text evidence="6">ATP-dependent specificity component of the Clp protease. It directs the protease to specific substrates. Can perform chaperone functions in the absence of ClpP.</text>
</comment>
<dbReference type="Proteomes" id="UP000035548">
    <property type="component" value="Chromosome"/>
</dbReference>
<dbReference type="FunFam" id="3.40.50.300:FF:000005">
    <property type="entry name" value="ATP-dependent Clp protease ATP-binding subunit ClpX"/>
    <property type="match status" value="1"/>
</dbReference>
<accession>A0A0G3HKM6</accession>
<feature type="domain" description="ClpX-type ZB" evidence="8">
    <location>
        <begin position="29"/>
        <end position="82"/>
    </location>
</feature>
<evidence type="ECO:0000313" key="9">
    <source>
        <dbReference type="EMBL" id="AKK11652.1"/>
    </source>
</evidence>
<dbReference type="NCBIfam" id="TIGR00382">
    <property type="entry name" value="clpX"/>
    <property type="match status" value="1"/>
</dbReference>
<dbReference type="PANTHER" id="PTHR48102">
    <property type="entry name" value="ATP-DEPENDENT CLP PROTEASE ATP-BINDING SUBUNIT CLPX-LIKE, MITOCHONDRIAL-RELATED"/>
    <property type="match status" value="1"/>
</dbReference>
<dbReference type="InterPro" id="IPR003959">
    <property type="entry name" value="ATPase_AAA_core"/>
</dbReference>
<dbReference type="InterPro" id="IPR003593">
    <property type="entry name" value="AAA+_ATPase"/>
</dbReference>
<dbReference type="Pfam" id="PF10431">
    <property type="entry name" value="ClpB_D2-small"/>
    <property type="match status" value="1"/>
</dbReference>
<dbReference type="SUPFAM" id="SSF52540">
    <property type="entry name" value="P-loop containing nucleoside triphosphate hydrolases"/>
    <property type="match status" value="1"/>
</dbReference>
<sequence length="455" mass="49666">MGRVFDVATKVGSQSFPPSIAEKRSLTSMAHMQESADLLKCSFCGKSQKQVKKLIAGGGVYICDECIELCNEIIEEELGQPGVDLGPEASKLPRPSHIAAFLDQYVIGQDNAKRVLSVAVYNHYKRIHAERRTGSTARHRKDDDVELAKSNILLLGPTGSGKTYLAQTLARMLDVPFAIADATSLTEAGYVGEDVENILLKLLQAADFDVERAQRGIIYVDEVDKISRKSDNPSITRDVSGEGVQQALLKILEGTVAAVPPQGGRKHPNQEFIQFDTSNVLFIVAGAFSGLEKVVADRVGKKGLGFGAELTRAEDKESSNLLSQALPEDLVKFGLIPEFIGRLPVVATVENLDRDSLVRVLTEPKNALVRQYERLFDMDGVQLTINEEALEVIAEAALTRGTGARGLRAIMEEILVPVMYEIPDREDATEVIITAEVVRGNAKPEIIEERGKRSA</sequence>
<feature type="binding site" evidence="6 7">
    <location>
        <position position="44"/>
    </location>
    <ligand>
        <name>Zn(2+)</name>
        <dbReference type="ChEBI" id="CHEBI:29105"/>
    </ligand>
</feature>
<dbReference type="InterPro" id="IPR004487">
    <property type="entry name" value="Clp_protease_ATP-bd_su_ClpX"/>
</dbReference>
<feature type="binding site" evidence="6">
    <location>
        <begin position="157"/>
        <end position="164"/>
    </location>
    <ligand>
        <name>ATP</name>
        <dbReference type="ChEBI" id="CHEBI:30616"/>
    </ligand>
</feature>
<keyword evidence="4 6" id="KW-0067">ATP-binding</keyword>
<dbReference type="PROSITE" id="PS51902">
    <property type="entry name" value="CLPX_ZB"/>
    <property type="match status" value="1"/>
</dbReference>
<dbReference type="PATRIC" id="fig|1072256.5.peg.1646"/>
<feature type="binding site" evidence="6 7">
    <location>
        <position position="41"/>
    </location>
    <ligand>
        <name>Zn(2+)</name>
        <dbReference type="ChEBI" id="CHEBI:29105"/>
    </ligand>
</feature>
<evidence type="ECO:0000256" key="5">
    <source>
        <dbReference type="ARBA" id="ARBA00023186"/>
    </source>
</evidence>
<dbReference type="Gene3D" id="1.10.8.60">
    <property type="match status" value="1"/>
</dbReference>
<dbReference type="InterPro" id="IPR027417">
    <property type="entry name" value="P-loop_NTPase"/>
</dbReference>
<dbReference type="SMART" id="SM01086">
    <property type="entry name" value="ClpB_D2-small"/>
    <property type="match status" value="1"/>
</dbReference>
<gene>
    <name evidence="6 9" type="primary">clpX</name>
    <name evidence="9" type="ORF">CUTER_08335</name>
</gene>
<reference evidence="9 10" key="1">
    <citation type="journal article" date="2015" name="Genome Announc.">
        <title>Virulence Factor Genes Detected in the Complete Genome Sequence of Corynebacterium uterequi DSM 45634, Isolated from the Uterus of a Maiden Mare.</title>
        <authorList>
            <person name="Ruckert C."/>
            <person name="Kriete M."/>
            <person name="Jaenicke S."/>
            <person name="Winkler A."/>
            <person name="Tauch A."/>
        </authorList>
    </citation>
    <scope>NUCLEOTIDE SEQUENCE [LARGE SCALE GENOMIC DNA]</scope>
    <source>
        <strain evidence="9 10">DSM 45634</strain>
    </source>
</reference>
<dbReference type="Gene3D" id="6.20.220.10">
    <property type="entry name" value="ClpX chaperone, C4-type zinc finger domain"/>
    <property type="match status" value="1"/>
</dbReference>
<dbReference type="InterPro" id="IPR019489">
    <property type="entry name" value="Clp_ATPase_C"/>
</dbReference>